<dbReference type="AlphaFoldDB" id="A0A0F9G2V5"/>
<feature type="transmembrane region" description="Helical" evidence="1">
    <location>
        <begin position="61"/>
        <end position="82"/>
    </location>
</feature>
<protein>
    <recommendedName>
        <fullName evidence="3">HEPN domain-containing protein</fullName>
    </recommendedName>
</protein>
<reference evidence="2" key="1">
    <citation type="journal article" date="2015" name="Nature">
        <title>Complex archaea that bridge the gap between prokaryotes and eukaryotes.</title>
        <authorList>
            <person name="Spang A."/>
            <person name="Saw J.H."/>
            <person name="Jorgensen S.L."/>
            <person name="Zaremba-Niedzwiedzka K."/>
            <person name="Martijn J."/>
            <person name="Lind A.E."/>
            <person name="van Eijk R."/>
            <person name="Schleper C."/>
            <person name="Guy L."/>
            <person name="Ettema T.J."/>
        </authorList>
    </citation>
    <scope>NUCLEOTIDE SEQUENCE</scope>
</reference>
<organism evidence="2">
    <name type="scientific">marine sediment metagenome</name>
    <dbReference type="NCBI Taxonomy" id="412755"/>
    <lineage>
        <taxon>unclassified sequences</taxon>
        <taxon>metagenomes</taxon>
        <taxon>ecological metagenomes</taxon>
    </lineage>
</organism>
<comment type="caution">
    <text evidence="2">The sequence shown here is derived from an EMBL/GenBank/DDBJ whole genome shotgun (WGS) entry which is preliminary data.</text>
</comment>
<keyword evidence="1" id="KW-0472">Membrane</keyword>
<gene>
    <name evidence="2" type="ORF">LCGC14_1878670</name>
</gene>
<keyword evidence="1" id="KW-1133">Transmembrane helix</keyword>
<evidence type="ECO:0000313" key="2">
    <source>
        <dbReference type="EMBL" id="KKL93039.1"/>
    </source>
</evidence>
<dbReference type="Gene3D" id="1.20.120.330">
    <property type="entry name" value="Nucleotidyltransferases domain 2"/>
    <property type="match status" value="1"/>
</dbReference>
<proteinExistence type="predicted"/>
<evidence type="ECO:0000256" key="1">
    <source>
        <dbReference type="SAM" id="Phobius"/>
    </source>
</evidence>
<evidence type="ECO:0008006" key="3">
    <source>
        <dbReference type="Google" id="ProtNLM"/>
    </source>
</evidence>
<accession>A0A0F9G2V5</accession>
<sequence>MRQKYRDKLISAVKNDHLIPNEYGREYTEWDYRIHQCARRILAATCFRENAYNTYQQTKSIILPVIGYYYALFHMGIAVLYLDYSMDLKKLKRIRHSTLINLIYNKLVSRNLISNKFTKILLDLKEIREDANYYFGVMDNLETIDYYIETGKVFDEVINFIKELDITIKDYQQILMDIMVKIGDGFGDDIKDTYLSKEDQESVLEYLMSKNLTT</sequence>
<keyword evidence="1" id="KW-0812">Transmembrane</keyword>
<dbReference type="EMBL" id="LAZR01019302">
    <property type="protein sequence ID" value="KKL93039.1"/>
    <property type="molecule type" value="Genomic_DNA"/>
</dbReference>
<name>A0A0F9G2V5_9ZZZZ</name>